<name>A2DNQ6_TRIV3</name>
<reference evidence="2" key="1">
    <citation type="submission" date="2006-10" db="EMBL/GenBank/DDBJ databases">
        <authorList>
            <person name="Amadeo P."/>
            <person name="Zhao Q."/>
            <person name="Wortman J."/>
            <person name="Fraser-Liggett C."/>
            <person name="Carlton J."/>
        </authorList>
    </citation>
    <scope>NUCLEOTIDE SEQUENCE</scope>
    <source>
        <strain evidence="2">G3</strain>
    </source>
</reference>
<evidence type="ECO:0000313" key="3">
    <source>
        <dbReference type="Proteomes" id="UP000001542"/>
    </source>
</evidence>
<dbReference type="VEuPathDB" id="TrichDB:TVAG_225270"/>
<keyword evidence="3" id="KW-1185">Reference proteome</keyword>
<dbReference type="SMR" id="A2DNQ6"/>
<feature type="transmembrane region" description="Helical" evidence="1">
    <location>
        <begin position="254"/>
        <end position="279"/>
    </location>
</feature>
<dbReference type="Gene3D" id="3.80.10.10">
    <property type="entry name" value="Ribonuclease Inhibitor"/>
    <property type="match status" value="1"/>
</dbReference>
<dbReference type="OrthoDB" id="206603at2759"/>
<dbReference type="InterPro" id="IPR026906">
    <property type="entry name" value="LRR_5"/>
</dbReference>
<dbReference type="SUPFAM" id="SSF52058">
    <property type="entry name" value="L domain-like"/>
    <property type="match status" value="2"/>
</dbReference>
<dbReference type="AlphaFoldDB" id="A2DNQ6"/>
<proteinExistence type="predicted"/>
<dbReference type="InParanoid" id="A2DNQ6"/>
<keyword evidence="1" id="KW-0472">Membrane</keyword>
<dbReference type="InterPro" id="IPR053139">
    <property type="entry name" value="Surface_bspA-like"/>
</dbReference>
<dbReference type="Proteomes" id="UP000001542">
    <property type="component" value="Unassembled WGS sequence"/>
</dbReference>
<keyword evidence="1" id="KW-1133">Transmembrane helix</keyword>
<dbReference type="Pfam" id="PF13306">
    <property type="entry name" value="LRR_5"/>
    <property type="match status" value="2"/>
</dbReference>
<organism evidence="2 3">
    <name type="scientific">Trichomonas vaginalis (strain ATCC PRA-98 / G3)</name>
    <dbReference type="NCBI Taxonomy" id="412133"/>
    <lineage>
        <taxon>Eukaryota</taxon>
        <taxon>Metamonada</taxon>
        <taxon>Parabasalia</taxon>
        <taxon>Trichomonadida</taxon>
        <taxon>Trichomonadidae</taxon>
        <taxon>Trichomonas</taxon>
    </lineage>
</organism>
<keyword evidence="1" id="KW-0812">Transmembrane</keyword>
<evidence type="ECO:0000313" key="2">
    <source>
        <dbReference type="EMBL" id="EAY17901.1"/>
    </source>
</evidence>
<dbReference type="PANTHER" id="PTHR45661:SF3">
    <property type="entry name" value="IG-LIKE DOMAIN-CONTAINING PROTEIN"/>
    <property type="match status" value="1"/>
</dbReference>
<dbReference type="KEGG" id="tva:5463402"/>
<dbReference type="VEuPathDB" id="TrichDB:TVAGG3_0288400"/>
<protein>
    <submittedName>
        <fullName evidence="2">Surface antigen BspA-like</fullName>
    </submittedName>
</protein>
<accession>A2DNQ6</accession>
<sequence length="291" mass="32369">MQYCTLLTYLNNSVFRLCQKLQSITLPPNLREIGSGCFDWCGLTSITLPNSVVKINGWTGQDGGAFSGSLSSITINPESQLEIIGSNAFSGSKITSIFIPKNVNSLSGTCFYKVFLDEILIDSENSNFKSDKLSIFGGTNNDTLIYVTSKYTGNYVVPSFVQKIDVSCFAGCRLSNITFHENVSSIGSYCFVESKLVDVVLPEKVVIVRDSLFKDCQQLQSITLSNSTTTIYSNAFYNCISLTKIVFPSTLTNIWLIVFSICHIWIIFICNTIYIMIFVCSNLPNWFIINV</sequence>
<dbReference type="InterPro" id="IPR032675">
    <property type="entry name" value="LRR_dom_sf"/>
</dbReference>
<dbReference type="RefSeq" id="XP_001578887.1">
    <property type="nucleotide sequence ID" value="XM_001578837.1"/>
</dbReference>
<dbReference type="PANTHER" id="PTHR45661">
    <property type="entry name" value="SURFACE ANTIGEN"/>
    <property type="match status" value="1"/>
</dbReference>
<gene>
    <name evidence="2" type="ORF">TVAG_225270</name>
</gene>
<reference evidence="2" key="2">
    <citation type="journal article" date="2007" name="Science">
        <title>Draft genome sequence of the sexually transmitted pathogen Trichomonas vaginalis.</title>
        <authorList>
            <person name="Carlton J.M."/>
            <person name="Hirt R.P."/>
            <person name="Silva J.C."/>
            <person name="Delcher A.L."/>
            <person name="Schatz M."/>
            <person name="Zhao Q."/>
            <person name="Wortman J.R."/>
            <person name="Bidwell S.L."/>
            <person name="Alsmark U.C.M."/>
            <person name="Besteiro S."/>
            <person name="Sicheritz-Ponten T."/>
            <person name="Noel C.J."/>
            <person name="Dacks J.B."/>
            <person name="Foster P.G."/>
            <person name="Simillion C."/>
            <person name="Van de Peer Y."/>
            <person name="Miranda-Saavedra D."/>
            <person name="Barton G.J."/>
            <person name="Westrop G.D."/>
            <person name="Mueller S."/>
            <person name="Dessi D."/>
            <person name="Fiori P.L."/>
            <person name="Ren Q."/>
            <person name="Paulsen I."/>
            <person name="Zhang H."/>
            <person name="Bastida-Corcuera F.D."/>
            <person name="Simoes-Barbosa A."/>
            <person name="Brown M.T."/>
            <person name="Hayes R.D."/>
            <person name="Mukherjee M."/>
            <person name="Okumura C.Y."/>
            <person name="Schneider R."/>
            <person name="Smith A.J."/>
            <person name="Vanacova S."/>
            <person name="Villalvazo M."/>
            <person name="Haas B.J."/>
            <person name="Pertea M."/>
            <person name="Feldblyum T.V."/>
            <person name="Utterback T.R."/>
            <person name="Shu C.L."/>
            <person name="Osoegawa K."/>
            <person name="de Jong P.J."/>
            <person name="Hrdy I."/>
            <person name="Horvathova L."/>
            <person name="Zubacova Z."/>
            <person name="Dolezal P."/>
            <person name="Malik S.B."/>
            <person name="Logsdon J.M. Jr."/>
            <person name="Henze K."/>
            <person name="Gupta A."/>
            <person name="Wang C.C."/>
            <person name="Dunne R.L."/>
            <person name="Upcroft J.A."/>
            <person name="Upcroft P."/>
            <person name="White O."/>
            <person name="Salzberg S.L."/>
            <person name="Tang P."/>
            <person name="Chiu C.-H."/>
            <person name="Lee Y.-S."/>
            <person name="Embley T.M."/>
            <person name="Coombs G.H."/>
            <person name="Mottram J.C."/>
            <person name="Tachezy J."/>
            <person name="Fraser-Liggett C.M."/>
            <person name="Johnson P.J."/>
        </authorList>
    </citation>
    <scope>NUCLEOTIDE SEQUENCE [LARGE SCALE GENOMIC DNA]</scope>
    <source>
        <strain evidence="2">G3</strain>
    </source>
</reference>
<dbReference type="EMBL" id="DS113224">
    <property type="protein sequence ID" value="EAY17901.1"/>
    <property type="molecule type" value="Genomic_DNA"/>
</dbReference>
<dbReference type="STRING" id="5722.A2DNQ6"/>
<evidence type="ECO:0000256" key="1">
    <source>
        <dbReference type="SAM" id="Phobius"/>
    </source>
</evidence>